<accession>A0ACA9PB64</accession>
<organism evidence="1 2">
    <name type="scientific">Acaulospora colombiana</name>
    <dbReference type="NCBI Taxonomy" id="27376"/>
    <lineage>
        <taxon>Eukaryota</taxon>
        <taxon>Fungi</taxon>
        <taxon>Fungi incertae sedis</taxon>
        <taxon>Mucoromycota</taxon>
        <taxon>Glomeromycotina</taxon>
        <taxon>Glomeromycetes</taxon>
        <taxon>Diversisporales</taxon>
        <taxon>Acaulosporaceae</taxon>
        <taxon>Acaulospora</taxon>
    </lineage>
</organism>
<dbReference type="EMBL" id="CAJVPT010032317">
    <property type="protein sequence ID" value="CAG8700975.1"/>
    <property type="molecule type" value="Genomic_DNA"/>
</dbReference>
<proteinExistence type="predicted"/>
<evidence type="ECO:0000313" key="1">
    <source>
        <dbReference type="EMBL" id="CAG8700975.1"/>
    </source>
</evidence>
<reference evidence="1" key="1">
    <citation type="submission" date="2021-06" db="EMBL/GenBank/DDBJ databases">
        <authorList>
            <person name="Kallberg Y."/>
            <person name="Tangrot J."/>
            <person name="Rosling A."/>
        </authorList>
    </citation>
    <scope>NUCLEOTIDE SEQUENCE</scope>
    <source>
        <strain evidence="1">CL356</strain>
    </source>
</reference>
<evidence type="ECO:0000313" key="2">
    <source>
        <dbReference type="Proteomes" id="UP000789525"/>
    </source>
</evidence>
<gene>
    <name evidence="1" type="ORF">ACOLOM_LOCUS10240</name>
</gene>
<dbReference type="Proteomes" id="UP000789525">
    <property type="component" value="Unassembled WGS sequence"/>
</dbReference>
<protein>
    <submittedName>
        <fullName evidence="1">3799_t:CDS:1</fullName>
    </submittedName>
</protein>
<keyword evidence="2" id="KW-1185">Reference proteome</keyword>
<feature type="non-terminal residue" evidence="1">
    <location>
        <position position="268"/>
    </location>
</feature>
<sequence length="268" mass="30203">MLTRRSKRPATSTVVSVIHPNDELKVILPPRKQKPSKITLLPPEILSSIFANVLSLCNYDYVGSISNNRTAIMLVSKLFHQLVVSNPFLWAFIPVSGPMPNRPAIERTISFTGQVIPLHFHFDLRTQDEEEEWCTPQMMECDFGWFLLSRWKNDLELVIWHDDTGFISFSIINSIKRTSLTGKQGVEVTERQEEDRVHAKKLGKLMCNGGDAEFCSEWLGPNKPAAWARLTILELVHGPLSKELGHTIILNVTVSVASVPLQVSAPYS</sequence>
<name>A0ACA9PB64_9GLOM</name>
<comment type="caution">
    <text evidence="1">The sequence shown here is derived from an EMBL/GenBank/DDBJ whole genome shotgun (WGS) entry which is preliminary data.</text>
</comment>